<evidence type="ECO:0000313" key="2">
    <source>
        <dbReference type="WBParaSite" id="nRc.2.0.1.t11582-RA"/>
    </source>
</evidence>
<dbReference type="AlphaFoldDB" id="A0A915ICF5"/>
<protein>
    <submittedName>
        <fullName evidence="2">Uncharacterized protein</fullName>
    </submittedName>
</protein>
<name>A0A915ICF5_ROMCU</name>
<reference evidence="2" key="1">
    <citation type="submission" date="2022-11" db="UniProtKB">
        <authorList>
            <consortium name="WormBaseParasite"/>
        </authorList>
    </citation>
    <scope>IDENTIFICATION</scope>
</reference>
<dbReference type="Proteomes" id="UP000887565">
    <property type="component" value="Unplaced"/>
</dbReference>
<keyword evidence="1" id="KW-1185">Reference proteome</keyword>
<evidence type="ECO:0000313" key="1">
    <source>
        <dbReference type="Proteomes" id="UP000887565"/>
    </source>
</evidence>
<sequence>MADPGRKSAKEIFPQKDVSCAVLLDMDHYGFLDSLGGYCNKSGSYEVDRKKGDGGDAPKTKSF</sequence>
<accession>A0A915ICF5</accession>
<organism evidence="1 2">
    <name type="scientific">Romanomermis culicivorax</name>
    <name type="common">Nematode worm</name>
    <dbReference type="NCBI Taxonomy" id="13658"/>
    <lineage>
        <taxon>Eukaryota</taxon>
        <taxon>Metazoa</taxon>
        <taxon>Ecdysozoa</taxon>
        <taxon>Nematoda</taxon>
        <taxon>Enoplea</taxon>
        <taxon>Dorylaimia</taxon>
        <taxon>Mermithida</taxon>
        <taxon>Mermithoidea</taxon>
        <taxon>Mermithidae</taxon>
        <taxon>Romanomermis</taxon>
    </lineage>
</organism>
<proteinExistence type="predicted"/>
<dbReference type="WBParaSite" id="nRc.2.0.1.t11582-RA">
    <property type="protein sequence ID" value="nRc.2.0.1.t11582-RA"/>
    <property type="gene ID" value="nRc.2.0.1.g11582"/>
</dbReference>